<reference evidence="1" key="1">
    <citation type="submission" date="2018-06" db="EMBL/GenBank/DDBJ databases">
        <authorList>
            <person name="Zhirakovskaya E."/>
        </authorList>
    </citation>
    <scope>NUCLEOTIDE SEQUENCE</scope>
</reference>
<dbReference type="InterPro" id="IPR046153">
    <property type="entry name" value="DUF6155"/>
</dbReference>
<protein>
    <submittedName>
        <fullName evidence="1">Uncharacterized protein</fullName>
    </submittedName>
</protein>
<organism evidence="1">
    <name type="scientific">hydrothermal vent metagenome</name>
    <dbReference type="NCBI Taxonomy" id="652676"/>
    <lineage>
        <taxon>unclassified sequences</taxon>
        <taxon>metagenomes</taxon>
        <taxon>ecological metagenomes</taxon>
    </lineage>
</organism>
<evidence type="ECO:0000313" key="1">
    <source>
        <dbReference type="EMBL" id="VAW11233.1"/>
    </source>
</evidence>
<sequence>MSMLPVFLIRNSQLMSERALKKYTSDLKKKELEAQLVDLYDRFPVVKEYYDFVFNPKEDKLVQEAKTKISNEYYPIKRKRARARRSIGHKYIKRFKKLGVDPHLIADVMLFNIEIAQSFSLEENVPEAFYKSMSNSFAEVVQFVSINGLLHDCKDRIVKIYKSAQEQNWAYQEEFSRSLGIID</sequence>
<gene>
    <name evidence="1" type="ORF">MNBD_BACTEROID03-1394</name>
</gene>
<proteinExistence type="predicted"/>
<dbReference type="EMBL" id="UOEL01000056">
    <property type="protein sequence ID" value="VAW11233.1"/>
    <property type="molecule type" value="Genomic_DNA"/>
</dbReference>
<name>A0A3B0T587_9ZZZZ</name>
<dbReference type="AlphaFoldDB" id="A0A3B0T587"/>
<dbReference type="Pfam" id="PF19652">
    <property type="entry name" value="DUF6155"/>
    <property type="match status" value="1"/>
</dbReference>
<accession>A0A3B0T587</accession>